<organism evidence="4">
    <name type="scientific">freshwater metagenome</name>
    <dbReference type="NCBI Taxonomy" id="449393"/>
    <lineage>
        <taxon>unclassified sequences</taxon>
        <taxon>metagenomes</taxon>
        <taxon>ecological metagenomes</taxon>
    </lineage>
</organism>
<keyword evidence="1" id="KW-0808">Transferase</keyword>
<reference evidence="4" key="1">
    <citation type="submission" date="2020-05" db="EMBL/GenBank/DDBJ databases">
        <authorList>
            <person name="Chiriac C."/>
            <person name="Salcher M."/>
            <person name="Ghai R."/>
            <person name="Kavagutti S V."/>
        </authorList>
    </citation>
    <scope>NUCLEOTIDE SEQUENCE</scope>
</reference>
<dbReference type="InterPro" id="IPR016181">
    <property type="entry name" value="Acyl_CoA_acyltransferase"/>
</dbReference>
<dbReference type="PANTHER" id="PTHR43877:SF2">
    <property type="entry name" value="AMINOALKYLPHOSPHONATE N-ACETYLTRANSFERASE-RELATED"/>
    <property type="match status" value="1"/>
</dbReference>
<dbReference type="InterPro" id="IPR050832">
    <property type="entry name" value="Bact_Acetyltransf"/>
</dbReference>
<evidence type="ECO:0000313" key="4">
    <source>
        <dbReference type="EMBL" id="CAB4773548.1"/>
    </source>
</evidence>
<dbReference type="Gene3D" id="3.40.630.30">
    <property type="match status" value="1"/>
</dbReference>
<dbReference type="InterPro" id="IPR000182">
    <property type="entry name" value="GNAT_dom"/>
</dbReference>
<accession>A0A6J6VRV1</accession>
<dbReference type="Pfam" id="PF00583">
    <property type="entry name" value="Acetyltransf_1"/>
    <property type="match status" value="1"/>
</dbReference>
<name>A0A6J6VRV1_9ZZZZ</name>
<evidence type="ECO:0000256" key="1">
    <source>
        <dbReference type="ARBA" id="ARBA00022679"/>
    </source>
</evidence>
<gene>
    <name evidence="4" type="ORF">UFOPK2761_03536</name>
</gene>
<dbReference type="PROSITE" id="PS51186">
    <property type="entry name" value="GNAT"/>
    <property type="match status" value="1"/>
</dbReference>
<dbReference type="AlphaFoldDB" id="A0A6J6VRV1"/>
<protein>
    <submittedName>
        <fullName evidence="4">Unannotated protein</fullName>
    </submittedName>
</protein>
<proteinExistence type="predicted"/>
<dbReference type="SUPFAM" id="SSF55729">
    <property type="entry name" value="Acyl-CoA N-acyltransferases (Nat)"/>
    <property type="match status" value="1"/>
</dbReference>
<dbReference type="GO" id="GO:0016747">
    <property type="term" value="F:acyltransferase activity, transferring groups other than amino-acyl groups"/>
    <property type="evidence" value="ECO:0007669"/>
    <property type="project" value="InterPro"/>
</dbReference>
<feature type="domain" description="N-acetyltransferase" evidence="3">
    <location>
        <begin position="24"/>
        <end position="181"/>
    </location>
</feature>
<dbReference type="CDD" id="cd04301">
    <property type="entry name" value="NAT_SF"/>
    <property type="match status" value="1"/>
</dbReference>
<evidence type="ECO:0000256" key="2">
    <source>
        <dbReference type="ARBA" id="ARBA00023315"/>
    </source>
</evidence>
<dbReference type="PANTHER" id="PTHR43877">
    <property type="entry name" value="AMINOALKYLPHOSPHONATE N-ACETYLTRANSFERASE-RELATED-RELATED"/>
    <property type="match status" value="1"/>
</dbReference>
<dbReference type="EMBL" id="CAEZYQ010000056">
    <property type="protein sequence ID" value="CAB4773548.1"/>
    <property type="molecule type" value="Genomic_DNA"/>
</dbReference>
<keyword evidence="2" id="KW-0012">Acyltransferase</keyword>
<sequence length="190" mass="20291">MTAVEPRWPERLPDLPDAPVGWRIEPAPYGHPDVLRLVEEVQAVYVARYGGPDETPLDPAMFEPPAGSFFLGYLGERPVATGAWRRTTAATVPGLPPDAAVAEVKRMYVSPAAQRRGLARRMLAHLEATAAATGVRAMVLETGTAQPEAIALYESAGYVPIAGFGHYRDSPLSRCFGRVLPGAGGTGEVL</sequence>
<evidence type="ECO:0000259" key="3">
    <source>
        <dbReference type="PROSITE" id="PS51186"/>
    </source>
</evidence>